<evidence type="ECO:0000256" key="1">
    <source>
        <dbReference type="ARBA" id="ARBA00022723"/>
    </source>
</evidence>
<dbReference type="PROSITE" id="PS00018">
    <property type="entry name" value="EF_HAND_1"/>
    <property type="match status" value="2"/>
</dbReference>
<dbReference type="Pfam" id="PF13499">
    <property type="entry name" value="EF-hand_7"/>
    <property type="match status" value="1"/>
</dbReference>
<dbReference type="InterPro" id="IPR018247">
    <property type="entry name" value="EF_Hand_1_Ca_BS"/>
</dbReference>
<dbReference type="PROSITE" id="PS50222">
    <property type="entry name" value="EF_HAND_2"/>
    <property type="match status" value="3"/>
</dbReference>
<feature type="domain" description="EF-hand" evidence="6">
    <location>
        <begin position="208"/>
        <end position="243"/>
    </location>
</feature>
<keyword evidence="2" id="KW-0677">Repeat</keyword>
<dbReference type="PANTHER" id="PTHR34524">
    <property type="entry name" value="CALCYPHOSIN"/>
    <property type="match status" value="1"/>
</dbReference>
<keyword evidence="1" id="KW-0479">Metal-binding</keyword>
<reference evidence="7 8" key="1">
    <citation type="journal article" date="2024" name="Proc. Natl. Acad. Sci. U.S.A.">
        <title>The genetic regulatory architecture and epigenomic basis for age-related changes in rattlesnake venom.</title>
        <authorList>
            <person name="Hogan M.P."/>
            <person name="Holding M.L."/>
            <person name="Nystrom G.S."/>
            <person name="Colston T.J."/>
            <person name="Bartlett D.A."/>
            <person name="Mason A.J."/>
            <person name="Ellsworth S.A."/>
            <person name="Rautsaw R.M."/>
            <person name="Lawrence K.C."/>
            <person name="Strickland J.L."/>
            <person name="He B."/>
            <person name="Fraser P."/>
            <person name="Margres M.J."/>
            <person name="Gilbert D.M."/>
            <person name="Gibbs H.L."/>
            <person name="Parkinson C.L."/>
            <person name="Rokyta D.R."/>
        </authorList>
    </citation>
    <scope>NUCLEOTIDE SEQUENCE [LARGE SCALE GENOMIC DNA]</scope>
    <source>
        <strain evidence="7">DRR0105</strain>
    </source>
</reference>
<feature type="domain" description="EF-hand" evidence="6">
    <location>
        <begin position="280"/>
        <end position="315"/>
    </location>
</feature>
<organism evidence="7 8">
    <name type="scientific">Crotalus adamanteus</name>
    <name type="common">Eastern diamondback rattlesnake</name>
    <dbReference type="NCBI Taxonomy" id="8729"/>
    <lineage>
        <taxon>Eukaryota</taxon>
        <taxon>Metazoa</taxon>
        <taxon>Chordata</taxon>
        <taxon>Craniata</taxon>
        <taxon>Vertebrata</taxon>
        <taxon>Euteleostomi</taxon>
        <taxon>Lepidosauria</taxon>
        <taxon>Squamata</taxon>
        <taxon>Bifurcata</taxon>
        <taxon>Unidentata</taxon>
        <taxon>Episquamata</taxon>
        <taxon>Toxicofera</taxon>
        <taxon>Serpentes</taxon>
        <taxon>Colubroidea</taxon>
        <taxon>Viperidae</taxon>
        <taxon>Crotalinae</taxon>
        <taxon>Crotalus</taxon>
    </lineage>
</organism>
<keyword evidence="3" id="KW-0106">Calcium</keyword>
<dbReference type="Proteomes" id="UP001474421">
    <property type="component" value="Unassembled WGS sequence"/>
</dbReference>
<sequence>MRGRWEGRPRTSSSLPSMMSSSSPPTPVQIREANAHLAALHGRVAELERRLAAAERTVHGQAESLIRKDAEMRQAVFGLREGKDREIAILEEKLQSSEQYAQKLLNVIQEKDSLITQLRHRSRLLTKICRSRPVLDNLLAYMAEGEQLSPALGAQSDANSPDHSLKSKQTSNNCRSFFSIIANICSMEGKGTESIAKLRAKCLERGASGIKGLARFFRIMDDNGSKTLDLEEFVKGLQDAGVPLERGEAEAIFSLCDKNKNGTLDFNEFLQALRPPMSNTRKDIIAKAFQKLDRTGDGLVTVEDLHGVYNSQSHPKFKSGQWTEDQVFSAFLESFDSPDDKDGKITHEEFLNYYSGVSASIDSDGYFVDMMKAAWKL</sequence>
<dbReference type="InterPro" id="IPR011992">
    <property type="entry name" value="EF-hand-dom_pair"/>
</dbReference>
<keyword evidence="4" id="KW-0175">Coiled coil</keyword>
<dbReference type="SMART" id="SM00054">
    <property type="entry name" value="EFh"/>
    <property type="match status" value="4"/>
</dbReference>
<dbReference type="SUPFAM" id="SSF47473">
    <property type="entry name" value="EF-hand"/>
    <property type="match status" value="1"/>
</dbReference>
<protein>
    <submittedName>
        <fullName evidence="7">Calcyphosin</fullName>
    </submittedName>
</protein>
<comment type="caution">
    <text evidence="7">The sequence shown here is derived from an EMBL/GenBank/DDBJ whole genome shotgun (WGS) entry which is preliminary data.</text>
</comment>
<dbReference type="Pfam" id="PF13202">
    <property type="entry name" value="EF-hand_5"/>
    <property type="match status" value="1"/>
</dbReference>
<dbReference type="InterPro" id="IPR051581">
    <property type="entry name" value="Ca-bind"/>
</dbReference>
<dbReference type="AlphaFoldDB" id="A0AAW1C4L6"/>
<evidence type="ECO:0000256" key="3">
    <source>
        <dbReference type="ARBA" id="ARBA00022837"/>
    </source>
</evidence>
<keyword evidence="8" id="KW-1185">Reference proteome</keyword>
<feature type="coiled-coil region" evidence="4">
    <location>
        <begin position="30"/>
        <end position="107"/>
    </location>
</feature>
<proteinExistence type="predicted"/>
<dbReference type="PANTHER" id="PTHR34524:SF6">
    <property type="entry name" value="CALCYPHOSINE LIKE"/>
    <property type="match status" value="1"/>
</dbReference>
<name>A0AAW1C4L6_CROAD</name>
<evidence type="ECO:0000259" key="6">
    <source>
        <dbReference type="PROSITE" id="PS50222"/>
    </source>
</evidence>
<evidence type="ECO:0000256" key="4">
    <source>
        <dbReference type="SAM" id="Coils"/>
    </source>
</evidence>
<gene>
    <name evidence="7" type="ORF">NXF25_000385</name>
</gene>
<dbReference type="Gene3D" id="1.10.238.10">
    <property type="entry name" value="EF-hand"/>
    <property type="match status" value="2"/>
</dbReference>
<evidence type="ECO:0000313" key="8">
    <source>
        <dbReference type="Proteomes" id="UP001474421"/>
    </source>
</evidence>
<dbReference type="InterPro" id="IPR002048">
    <property type="entry name" value="EF_hand_dom"/>
</dbReference>
<feature type="compositionally biased region" description="Low complexity" evidence="5">
    <location>
        <begin position="10"/>
        <end position="23"/>
    </location>
</feature>
<accession>A0AAW1C4L6</accession>
<feature type="region of interest" description="Disordered" evidence="5">
    <location>
        <begin position="1"/>
        <end position="28"/>
    </location>
</feature>
<dbReference type="GO" id="GO:0005509">
    <property type="term" value="F:calcium ion binding"/>
    <property type="evidence" value="ECO:0007669"/>
    <property type="project" value="InterPro"/>
</dbReference>
<feature type="domain" description="EF-hand" evidence="6">
    <location>
        <begin position="244"/>
        <end position="279"/>
    </location>
</feature>
<dbReference type="EMBL" id="JAOTOJ010000001">
    <property type="protein sequence ID" value="KAK9409210.1"/>
    <property type="molecule type" value="Genomic_DNA"/>
</dbReference>
<evidence type="ECO:0000313" key="7">
    <source>
        <dbReference type="EMBL" id="KAK9409210.1"/>
    </source>
</evidence>
<evidence type="ECO:0000256" key="5">
    <source>
        <dbReference type="SAM" id="MobiDB-lite"/>
    </source>
</evidence>
<evidence type="ECO:0000256" key="2">
    <source>
        <dbReference type="ARBA" id="ARBA00022737"/>
    </source>
</evidence>
<dbReference type="CDD" id="cd00051">
    <property type="entry name" value="EFh"/>
    <property type="match status" value="1"/>
</dbReference>